<keyword evidence="4 7" id="KW-0812">Transmembrane</keyword>
<protein>
    <submittedName>
        <fullName evidence="9">DUF421 domain-containing protein</fullName>
    </submittedName>
</protein>
<evidence type="ECO:0000259" key="8">
    <source>
        <dbReference type="Pfam" id="PF04239"/>
    </source>
</evidence>
<feature type="transmembrane region" description="Helical" evidence="7">
    <location>
        <begin position="6"/>
        <end position="25"/>
    </location>
</feature>
<evidence type="ECO:0000313" key="9">
    <source>
        <dbReference type="EMBL" id="MCH1626262.1"/>
    </source>
</evidence>
<evidence type="ECO:0000256" key="3">
    <source>
        <dbReference type="ARBA" id="ARBA00022475"/>
    </source>
</evidence>
<sequence>MRIVPTWLEVAIRSISVIIGVFLIMKLIGKKQIATLSFFEYIVGITVGSLAADVSMDIELNLQSGITSLLIWLLVPAMVSLVALKNKTIRDLTEGKSTVVIKNGKIMEDNLKKEKYSADDLLEQLRKKSVFQVADVEFATLEPSGSIDVLLKREKQPLTVGDIFQNPPSIKEPQTVIMDGNILDEPLATARLNRGWLKEELDKMGVTIENVFLAQVDSYGQLTVDLYDDKIQVPPPATKQLLLASIKKCQADLELYALETESQSAKVMYTKNAQKLKMIEDKVTLLLKN</sequence>
<dbReference type="InterPro" id="IPR007353">
    <property type="entry name" value="DUF421"/>
</dbReference>
<comment type="caution">
    <text evidence="9">The sequence shown here is derived from an EMBL/GenBank/DDBJ whole genome shotgun (WGS) entry which is preliminary data.</text>
</comment>
<evidence type="ECO:0000256" key="2">
    <source>
        <dbReference type="ARBA" id="ARBA00006448"/>
    </source>
</evidence>
<feature type="transmembrane region" description="Helical" evidence="7">
    <location>
        <begin position="64"/>
        <end position="84"/>
    </location>
</feature>
<dbReference type="PANTHER" id="PTHR34582">
    <property type="entry name" value="UPF0702 TRANSMEMBRANE PROTEIN YCAP"/>
    <property type="match status" value="1"/>
</dbReference>
<name>A0AAW5E8B3_9BACI</name>
<evidence type="ECO:0000256" key="1">
    <source>
        <dbReference type="ARBA" id="ARBA00004651"/>
    </source>
</evidence>
<comment type="subcellular location">
    <subcellularLocation>
        <location evidence="1">Cell membrane</location>
        <topology evidence="1">Multi-pass membrane protein</topology>
    </subcellularLocation>
</comment>
<feature type="transmembrane region" description="Helical" evidence="7">
    <location>
        <begin position="32"/>
        <end position="52"/>
    </location>
</feature>
<dbReference type="PANTHER" id="PTHR34582:SF7">
    <property type="entry name" value="UPF0702 TRANSMEMBRANE PROTEIN YDFS"/>
    <property type="match status" value="1"/>
</dbReference>
<keyword evidence="3" id="KW-1003">Cell membrane</keyword>
<dbReference type="Pfam" id="PF04239">
    <property type="entry name" value="DUF421"/>
    <property type="match status" value="1"/>
</dbReference>
<dbReference type="InterPro" id="IPR023090">
    <property type="entry name" value="UPF0702_alpha/beta_dom_sf"/>
</dbReference>
<keyword evidence="6 7" id="KW-0472">Membrane</keyword>
<evidence type="ECO:0000313" key="10">
    <source>
        <dbReference type="Proteomes" id="UP001431131"/>
    </source>
</evidence>
<accession>A0AAW5E8B3</accession>
<feature type="domain" description="YetF C-terminal" evidence="8">
    <location>
        <begin position="85"/>
        <end position="217"/>
    </location>
</feature>
<evidence type="ECO:0000256" key="5">
    <source>
        <dbReference type="ARBA" id="ARBA00022989"/>
    </source>
</evidence>
<keyword evidence="10" id="KW-1185">Reference proteome</keyword>
<dbReference type="InterPro" id="IPR012452">
    <property type="entry name" value="DUF1657"/>
</dbReference>
<comment type="similarity">
    <text evidence="2">Belongs to the UPF0702 family.</text>
</comment>
<dbReference type="GO" id="GO:0005886">
    <property type="term" value="C:plasma membrane"/>
    <property type="evidence" value="ECO:0007669"/>
    <property type="project" value="UniProtKB-SubCell"/>
</dbReference>
<keyword evidence="5 7" id="KW-1133">Transmembrane helix</keyword>
<dbReference type="EMBL" id="JAKTTI010000020">
    <property type="protein sequence ID" value="MCH1626262.1"/>
    <property type="molecule type" value="Genomic_DNA"/>
</dbReference>
<reference evidence="9" key="1">
    <citation type="submission" date="2022-02" db="EMBL/GenBank/DDBJ databases">
        <title>Fredinandcohnia quinoae sp. nov. isolated from Chenopodium quinoa seeds.</title>
        <authorList>
            <person name="Saati-Santamaria Z."/>
            <person name="Flores-Felix J.D."/>
            <person name="Igual J.M."/>
            <person name="Velazquez E."/>
            <person name="Garcia-Fraile P."/>
            <person name="Martinez-Molina E."/>
        </authorList>
    </citation>
    <scope>NUCLEOTIDE SEQUENCE</scope>
    <source>
        <strain evidence="9">SECRCQ15</strain>
    </source>
</reference>
<organism evidence="9 10">
    <name type="scientific">Fredinandcohnia quinoae</name>
    <dbReference type="NCBI Taxonomy" id="2918902"/>
    <lineage>
        <taxon>Bacteria</taxon>
        <taxon>Bacillati</taxon>
        <taxon>Bacillota</taxon>
        <taxon>Bacilli</taxon>
        <taxon>Bacillales</taxon>
        <taxon>Bacillaceae</taxon>
        <taxon>Fredinandcohnia</taxon>
    </lineage>
</organism>
<evidence type="ECO:0000256" key="4">
    <source>
        <dbReference type="ARBA" id="ARBA00022692"/>
    </source>
</evidence>
<evidence type="ECO:0000256" key="6">
    <source>
        <dbReference type="ARBA" id="ARBA00023136"/>
    </source>
</evidence>
<proteinExistence type="inferred from homology"/>
<dbReference type="Gene3D" id="3.30.240.20">
    <property type="entry name" value="bsu07140 like domains"/>
    <property type="match status" value="2"/>
</dbReference>
<evidence type="ECO:0000256" key="7">
    <source>
        <dbReference type="SAM" id="Phobius"/>
    </source>
</evidence>
<dbReference type="Pfam" id="PF07870">
    <property type="entry name" value="DUF1657"/>
    <property type="match status" value="1"/>
</dbReference>
<dbReference type="AlphaFoldDB" id="A0AAW5E8B3"/>
<dbReference type="Proteomes" id="UP001431131">
    <property type="component" value="Unassembled WGS sequence"/>
</dbReference>
<dbReference type="RefSeq" id="WP_240256181.1">
    <property type="nucleotide sequence ID" value="NZ_JAKTTI010000020.1"/>
</dbReference>
<gene>
    <name evidence="9" type="ORF">MJG50_13055</name>
</gene>